<organism evidence="2 3">
    <name type="scientific">Bradyrhizobium japonicum</name>
    <dbReference type="NCBI Taxonomy" id="375"/>
    <lineage>
        <taxon>Bacteria</taxon>
        <taxon>Pseudomonadati</taxon>
        <taxon>Pseudomonadota</taxon>
        <taxon>Alphaproteobacteria</taxon>
        <taxon>Hyphomicrobiales</taxon>
        <taxon>Nitrobacteraceae</taxon>
        <taxon>Bradyrhizobium</taxon>
    </lineage>
</organism>
<dbReference type="EMBL" id="JRPN01000042">
    <property type="protein sequence ID" value="KGT73711.1"/>
    <property type="molecule type" value="Genomic_DNA"/>
</dbReference>
<gene>
    <name evidence="2" type="ORF">MA20_42960</name>
</gene>
<proteinExistence type="predicted"/>
<evidence type="ECO:0000313" key="2">
    <source>
        <dbReference type="EMBL" id="KGT73711.1"/>
    </source>
</evidence>
<accession>A0A0A3XKN0</accession>
<dbReference type="RefSeq" id="WP_041960501.1">
    <property type="nucleotide sequence ID" value="NZ_JRPN01000042.1"/>
</dbReference>
<dbReference type="AlphaFoldDB" id="A0A0A3XKN0"/>
<comment type="caution">
    <text evidence="2">The sequence shown here is derived from an EMBL/GenBank/DDBJ whole genome shotgun (WGS) entry which is preliminary data.</text>
</comment>
<evidence type="ECO:0000256" key="1">
    <source>
        <dbReference type="SAM" id="MobiDB-lite"/>
    </source>
</evidence>
<dbReference type="Proteomes" id="UP000030377">
    <property type="component" value="Unassembled WGS sequence"/>
</dbReference>
<sequence length="112" mass="12537">MQTARFWHYHKSGLVKIKIRSGQTLHHSHGGRTDEGWHRESNAFSFDGRTVVNDWCKDGADCDGRLTQHGSCHCPADRLAAGYDDTENGARFPDWQPGETGQRDYAAEAAGY</sequence>
<name>A0A0A3XKN0_BRAJP</name>
<evidence type="ECO:0000313" key="3">
    <source>
        <dbReference type="Proteomes" id="UP000030377"/>
    </source>
</evidence>
<protein>
    <submittedName>
        <fullName evidence="2">Uncharacterized protein</fullName>
    </submittedName>
</protein>
<feature type="region of interest" description="Disordered" evidence="1">
    <location>
        <begin position="85"/>
        <end position="112"/>
    </location>
</feature>
<reference evidence="2 3" key="1">
    <citation type="submission" date="2014-09" db="EMBL/GenBank/DDBJ databases">
        <title>Draft genome of Bradyrhizobium japonicum Is-34.</title>
        <authorList>
            <person name="Tsurumaru H."/>
            <person name="Yamakawa T."/>
            <person name="Hashimoto S."/>
            <person name="Okizaki K."/>
            <person name="Kanesaki Y."/>
            <person name="Yoshikawa H."/>
            <person name="Yajima S."/>
        </authorList>
    </citation>
    <scope>NUCLEOTIDE SEQUENCE [LARGE SCALE GENOMIC DNA]</scope>
    <source>
        <strain evidence="2 3">Is-34</strain>
    </source>
</reference>